<evidence type="ECO:0000256" key="9">
    <source>
        <dbReference type="SAM" id="Phobius"/>
    </source>
</evidence>
<dbReference type="Pfam" id="PF24878">
    <property type="entry name" value="YkcB_C"/>
    <property type="match status" value="1"/>
</dbReference>
<feature type="transmembrane region" description="Helical" evidence="9">
    <location>
        <begin position="440"/>
        <end position="459"/>
    </location>
</feature>
<keyword evidence="7 9" id="KW-0472">Membrane</keyword>
<evidence type="ECO:0000256" key="3">
    <source>
        <dbReference type="ARBA" id="ARBA00022676"/>
    </source>
</evidence>
<feature type="domain" description="Glycosyltransferase RgtA/B/C/D-like" evidence="10">
    <location>
        <begin position="90"/>
        <end position="247"/>
    </location>
</feature>
<dbReference type="GO" id="GO:0005886">
    <property type="term" value="C:plasma membrane"/>
    <property type="evidence" value="ECO:0007669"/>
    <property type="project" value="UniProtKB-SubCell"/>
</dbReference>
<dbReference type="AlphaFoldDB" id="A0A544VS24"/>
<name>A0A544VS24_9MYCO</name>
<dbReference type="Proteomes" id="UP000315759">
    <property type="component" value="Unassembled WGS sequence"/>
</dbReference>
<dbReference type="PANTHER" id="PTHR33908">
    <property type="entry name" value="MANNOSYLTRANSFERASE YKCB-RELATED"/>
    <property type="match status" value="1"/>
</dbReference>
<evidence type="ECO:0000256" key="6">
    <source>
        <dbReference type="ARBA" id="ARBA00022989"/>
    </source>
</evidence>
<feature type="transmembrane region" description="Helical" evidence="9">
    <location>
        <begin position="380"/>
        <end position="401"/>
    </location>
</feature>
<organism evidence="12 13">
    <name type="scientific">Mycolicibacterium hodleri</name>
    <dbReference type="NCBI Taxonomy" id="49897"/>
    <lineage>
        <taxon>Bacteria</taxon>
        <taxon>Bacillati</taxon>
        <taxon>Actinomycetota</taxon>
        <taxon>Actinomycetes</taxon>
        <taxon>Mycobacteriales</taxon>
        <taxon>Mycobacteriaceae</taxon>
        <taxon>Mycolicibacterium</taxon>
    </lineage>
</organism>
<feature type="domain" description="Putative mannosyltransferase YkcA/B-like C-terminal" evidence="11">
    <location>
        <begin position="538"/>
        <end position="640"/>
    </location>
</feature>
<feature type="transmembrane region" description="Helical" evidence="9">
    <location>
        <begin position="189"/>
        <end position="222"/>
    </location>
</feature>
<evidence type="ECO:0000313" key="12">
    <source>
        <dbReference type="EMBL" id="TQR82781.1"/>
    </source>
</evidence>
<keyword evidence="2" id="KW-1003">Cell membrane</keyword>
<evidence type="ECO:0000259" key="11">
    <source>
        <dbReference type="Pfam" id="PF24878"/>
    </source>
</evidence>
<dbReference type="RefSeq" id="WP_142555664.1">
    <property type="nucleotide sequence ID" value="NZ_VIFX01000060.1"/>
</dbReference>
<evidence type="ECO:0000256" key="1">
    <source>
        <dbReference type="ARBA" id="ARBA00004651"/>
    </source>
</evidence>
<dbReference type="EMBL" id="VIFX01000060">
    <property type="protein sequence ID" value="TQR82781.1"/>
    <property type="molecule type" value="Genomic_DNA"/>
</dbReference>
<dbReference type="GO" id="GO:0016763">
    <property type="term" value="F:pentosyltransferase activity"/>
    <property type="evidence" value="ECO:0007669"/>
    <property type="project" value="TreeGrafter"/>
</dbReference>
<dbReference type="InterPro" id="IPR056785">
    <property type="entry name" value="YkcA/B-like_C"/>
</dbReference>
<evidence type="ECO:0000256" key="5">
    <source>
        <dbReference type="ARBA" id="ARBA00022692"/>
    </source>
</evidence>
<keyword evidence="3" id="KW-0328">Glycosyltransferase</keyword>
<feature type="region of interest" description="Disordered" evidence="8">
    <location>
        <begin position="1"/>
        <end position="28"/>
    </location>
</feature>
<feature type="transmembrane region" description="Helical" evidence="9">
    <location>
        <begin position="408"/>
        <end position="428"/>
    </location>
</feature>
<evidence type="ECO:0000256" key="7">
    <source>
        <dbReference type="ARBA" id="ARBA00023136"/>
    </source>
</evidence>
<dbReference type="PANTHER" id="PTHR33908:SF3">
    <property type="entry name" value="UNDECAPRENYL PHOSPHATE-ALPHA-4-AMINO-4-DEOXY-L-ARABINOSE ARABINOSYL TRANSFERASE"/>
    <property type="match status" value="1"/>
</dbReference>
<reference evidence="12 13" key="1">
    <citation type="submission" date="2018-10" db="EMBL/GenBank/DDBJ databases">
        <title>Draft genome of Mycobacterium hodleri strain B.</title>
        <authorList>
            <person name="Amande T.J."/>
            <person name="Mcgenity T.J."/>
        </authorList>
    </citation>
    <scope>NUCLEOTIDE SEQUENCE [LARGE SCALE GENOMIC DNA]</scope>
    <source>
        <strain evidence="12 13">B</strain>
    </source>
</reference>
<feature type="transmembrane region" description="Helical" evidence="9">
    <location>
        <begin position="325"/>
        <end position="344"/>
    </location>
</feature>
<dbReference type="InterPro" id="IPR038731">
    <property type="entry name" value="RgtA/B/C-like"/>
</dbReference>
<evidence type="ECO:0000259" key="10">
    <source>
        <dbReference type="Pfam" id="PF13231"/>
    </source>
</evidence>
<feature type="transmembrane region" description="Helical" evidence="9">
    <location>
        <begin position="356"/>
        <end position="374"/>
    </location>
</feature>
<dbReference type="Pfam" id="PF13231">
    <property type="entry name" value="PMT_2"/>
    <property type="match status" value="1"/>
</dbReference>
<keyword evidence="6 9" id="KW-1133">Transmembrane helix</keyword>
<keyword evidence="4 12" id="KW-0808">Transferase</keyword>
<evidence type="ECO:0000256" key="4">
    <source>
        <dbReference type="ARBA" id="ARBA00022679"/>
    </source>
</evidence>
<keyword evidence="13" id="KW-1185">Reference proteome</keyword>
<proteinExistence type="predicted"/>
<evidence type="ECO:0000313" key="13">
    <source>
        <dbReference type="Proteomes" id="UP000315759"/>
    </source>
</evidence>
<feature type="transmembrane region" description="Helical" evidence="9">
    <location>
        <begin position="466"/>
        <end position="485"/>
    </location>
</feature>
<dbReference type="InterPro" id="IPR050297">
    <property type="entry name" value="LipidA_mod_glycosyltrf_83"/>
</dbReference>
<protein>
    <submittedName>
        <fullName evidence="12">Phospholipid carrier-dependent glycosyltransferase</fullName>
    </submittedName>
</protein>
<keyword evidence="5 9" id="KW-0812">Transmembrane</keyword>
<feature type="transmembrane region" description="Helical" evidence="9">
    <location>
        <begin position="138"/>
        <end position="158"/>
    </location>
</feature>
<accession>A0A544VS24</accession>
<dbReference type="GO" id="GO:0010041">
    <property type="term" value="P:response to iron(III) ion"/>
    <property type="evidence" value="ECO:0007669"/>
    <property type="project" value="TreeGrafter"/>
</dbReference>
<gene>
    <name evidence="12" type="ORF">D8S82_30455</name>
</gene>
<feature type="transmembrane region" description="Helical" evidence="9">
    <location>
        <begin position="234"/>
        <end position="252"/>
    </location>
</feature>
<evidence type="ECO:0000256" key="8">
    <source>
        <dbReference type="SAM" id="MobiDB-lite"/>
    </source>
</evidence>
<feature type="transmembrane region" description="Helical" evidence="9">
    <location>
        <begin position="113"/>
        <end position="132"/>
    </location>
</feature>
<feature type="compositionally biased region" description="Low complexity" evidence="8">
    <location>
        <begin position="14"/>
        <end position="26"/>
    </location>
</feature>
<feature type="transmembrane region" description="Helical" evidence="9">
    <location>
        <begin position="165"/>
        <end position="183"/>
    </location>
</feature>
<dbReference type="GO" id="GO:0009103">
    <property type="term" value="P:lipopolysaccharide biosynthetic process"/>
    <property type="evidence" value="ECO:0007669"/>
    <property type="project" value="UniProtKB-ARBA"/>
</dbReference>
<sequence length="662" mass="69180">MLSERITMPALADTTQRPTTTEQPEPQVDPRWARPALATLLVATAAFWCIGLSRNGWANAFYAAAVQAGTKSWKAFLFGSSDAANAITVDKPPASLWPMEISARIFGVNSWSIQLPQVLLGVASVALLYVIVKKQYGPAAGLIAGVTLALTPVATLMFRYDNPDALLVFLMVASVWALLRAVRDGRTRWLVLCGVLLGMGFLTKQLQVLLVVPGLALTYLVAGPPRLRVRLAQLFAGLGAMLVAAGWWVLLVELWPADSRPYIGGSENNSFLDLTFGYNGLGRLMGGEGNSPGGGSMPAMPGGGASPFGHAGIARMFTGESGAQISWLLPAALIALVVGLVVTRRLPRTDQDRAQYVAWGGWLIGTAGVFSAMSGLFHDYYTVALAPAVAALVGIGAADLWRRRGDTWAVVVLAGTTAVTGGWSWVLLSRTTDFVGWLRWAVLAAALMAAAALAISALPNTRRPRIQSVAAAVAIVMALAGPLSYSIQTVSTAHTGGVVTAGPQIPGTGMAAMGPASGSVGAAGPPGHTATEVPTEVVTTLSSDSERFTWVAATPGSTEAGYYQLATDLPVMALGGFGSSDPAPTLTQFQDYVADGRVHYYVESTGLGLPKGMNDSGKPLAPPGANGSTEAEQIKEWVKKEFTPVTVDGVTLYDLTAPLSGS</sequence>
<evidence type="ECO:0000256" key="2">
    <source>
        <dbReference type="ARBA" id="ARBA00022475"/>
    </source>
</evidence>
<feature type="transmembrane region" description="Helical" evidence="9">
    <location>
        <begin position="32"/>
        <end position="52"/>
    </location>
</feature>
<comment type="caution">
    <text evidence="12">The sequence shown here is derived from an EMBL/GenBank/DDBJ whole genome shotgun (WGS) entry which is preliminary data.</text>
</comment>
<comment type="subcellular location">
    <subcellularLocation>
        <location evidence="1">Cell membrane</location>
        <topology evidence="1">Multi-pass membrane protein</topology>
    </subcellularLocation>
</comment>